<dbReference type="EMBL" id="JXCQ01000010">
    <property type="protein sequence ID" value="KIR22869.1"/>
    <property type="molecule type" value="Genomic_DNA"/>
</dbReference>
<keyword evidence="1" id="KW-1133">Transmembrane helix</keyword>
<name>A0A0D0TLL0_PSEFL</name>
<feature type="transmembrane region" description="Helical" evidence="1">
    <location>
        <begin position="43"/>
        <end position="60"/>
    </location>
</feature>
<proteinExistence type="predicted"/>
<evidence type="ECO:0000313" key="2">
    <source>
        <dbReference type="EMBL" id="KIR22869.1"/>
    </source>
</evidence>
<keyword evidence="1" id="KW-0472">Membrane</keyword>
<evidence type="ECO:0000313" key="3">
    <source>
        <dbReference type="Proteomes" id="UP000032210"/>
    </source>
</evidence>
<sequence>MHKQNTPKRQDGFAKYRARHYRGARHTLLLLPPAKRRALQRNLIFIGASLSTVLLIALFSKAHAAGGAYVVDDGAVNAPGECNVDTWYSANRHAASTHNATLSPACTFSAMPTVQWGAAVSRATTAGKGETQISPQVKAQVLSREDVGLELAIAAGAHVALDRQHGFDGADLNVPLTWQPLAPLRLNLNAGWSHAYNDGDQQHRLSWGTGFEYQLAEGLTLIGERYGQEGGEQAWQAGPRFHIGKRVDVDVVVGRSLIGERAQWLTTGTTLRF</sequence>
<gene>
    <name evidence="2" type="ORF">PFLU3_15500</name>
</gene>
<dbReference type="Proteomes" id="UP000032210">
    <property type="component" value="Unassembled WGS sequence"/>
</dbReference>
<organism evidence="2 3">
    <name type="scientific">Pseudomonas fluorescens</name>
    <dbReference type="NCBI Taxonomy" id="294"/>
    <lineage>
        <taxon>Bacteria</taxon>
        <taxon>Pseudomonadati</taxon>
        <taxon>Pseudomonadota</taxon>
        <taxon>Gammaproteobacteria</taxon>
        <taxon>Pseudomonadales</taxon>
        <taxon>Pseudomonadaceae</taxon>
        <taxon>Pseudomonas</taxon>
    </lineage>
</organism>
<protein>
    <submittedName>
        <fullName evidence="2">Uncharacterized protein</fullName>
    </submittedName>
</protein>
<dbReference type="AlphaFoldDB" id="A0A0D0TLL0"/>
<dbReference type="PATRIC" id="fig|294.125.peg.1595"/>
<comment type="caution">
    <text evidence="2">The sequence shown here is derived from an EMBL/GenBank/DDBJ whole genome shotgun (WGS) entry which is preliminary data.</text>
</comment>
<dbReference type="InterPro" id="IPR016934">
    <property type="entry name" value="UCP029691"/>
</dbReference>
<keyword evidence="1" id="KW-0812">Transmembrane</keyword>
<reference evidence="2 3" key="1">
    <citation type="submission" date="2015-01" db="EMBL/GenBank/DDBJ databases">
        <title>Genome sequence of the beneficial rhizobacterium Pseudomonas fluorescens 2-79.</title>
        <authorList>
            <person name="Thuermer A."/>
            <person name="Daniel R."/>
        </authorList>
    </citation>
    <scope>NUCLEOTIDE SEQUENCE [LARGE SCALE GENOMIC DNA]</scope>
    <source>
        <strain evidence="2 3">2-79</strain>
    </source>
</reference>
<evidence type="ECO:0000256" key="1">
    <source>
        <dbReference type="SAM" id="Phobius"/>
    </source>
</evidence>
<dbReference type="PIRSF" id="PIRSF029691">
    <property type="entry name" value="UCP029691"/>
    <property type="match status" value="1"/>
</dbReference>
<dbReference type="RefSeq" id="WP_043047652.1">
    <property type="nucleotide sequence ID" value="NZ_JXCQ01000010.1"/>
</dbReference>
<accession>A0A0D0TLL0</accession>